<accession>A0ABW2V5Q7</accession>
<comment type="caution">
    <text evidence="1">The sequence shown here is derived from an EMBL/GenBank/DDBJ whole genome shotgun (WGS) entry which is preliminary data.</text>
</comment>
<dbReference type="Gene3D" id="2.60.40.420">
    <property type="entry name" value="Cupredoxins - blue copper proteins"/>
    <property type="match status" value="1"/>
</dbReference>
<dbReference type="InterPro" id="IPR008972">
    <property type="entry name" value="Cupredoxin"/>
</dbReference>
<protein>
    <recommendedName>
        <fullName evidence="3">Cytochrome c oxidase subunit 2</fullName>
    </recommendedName>
</protein>
<gene>
    <name evidence="1" type="ORF">ACFQWB_10670</name>
</gene>
<organism evidence="1 2">
    <name type="scientific">Paenibacillus thermoaerophilus</name>
    <dbReference type="NCBI Taxonomy" id="1215385"/>
    <lineage>
        <taxon>Bacteria</taxon>
        <taxon>Bacillati</taxon>
        <taxon>Bacillota</taxon>
        <taxon>Bacilli</taxon>
        <taxon>Bacillales</taxon>
        <taxon>Paenibacillaceae</taxon>
        <taxon>Paenibacillus</taxon>
    </lineage>
</organism>
<dbReference type="SUPFAM" id="SSF49503">
    <property type="entry name" value="Cupredoxins"/>
    <property type="match status" value="1"/>
</dbReference>
<name>A0ABW2V5Q7_9BACL</name>
<evidence type="ECO:0000313" key="2">
    <source>
        <dbReference type="Proteomes" id="UP001596528"/>
    </source>
</evidence>
<keyword evidence="2" id="KW-1185">Reference proteome</keyword>
<proteinExistence type="predicted"/>
<reference evidence="2" key="1">
    <citation type="journal article" date="2019" name="Int. J. Syst. Evol. Microbiol.">
        <title>The Global Catalogue of Microorganisms (GCM) 10K type strain sequencing project: providing services to taxonomists for standard genome sequencing and annotation.</title>
        <authorList>
            <consortium name="The Broad Institute Genomics Platform"/>
            <consortium name="The Broad Institute Genome Sequencing Center for Infectious Disease"/>
            <person name="Wu L."/>
            <person name="Ma J."/>
        </authorList>
    </citation>
    <scope>NUCLEOTIDE SEQUENCE [LARGE SCALE GENOMIC DNA]</scope>
    <source>
        <strain evidence="2">JCM 18657</strain>
    </source>
</reference>
<dbReference type="Proteomes" id="UP001596528">
    <property type="component" value="Unassembled WGS sequence"/>
</dbReference>
<dbReference type="RefSeq" id="WP_138788003.1">
    <property type="nucleotide sequence ID" value="NZ_JBHTGQ010000023.1"/>
</dbReference>
<evidence type="ECO:0000313" key="1">
    <source>
        <dbReference type="EMBL" id="MFC7750385.1"/>
    </source>
</evidence>
<dbReference type="EMBL" id="JBHTGQ010000023">
    <property type="protein sequence ID" value="MFC7750385.1"/>
    <property type="molecule type" value="Genomic_DNA"/>
</dbReference>
<evidence type="ECO:0008006" key="3">
    <source>
        <dbReference type="Google" id="ProtNLM"/>
    </source>
</evidence>
<sequence length="125" mass="13463">MQKWLLFALLIVSSVVGLSVMGVQYAQSGAEEAEAADPNQLRITATNFKFDQEEYKVKVGETKTLKLVNAEGKHGIEIVGLDVKLEGANLSKEVTFSAPGTYEILCIVPCGTGHATMKAKFTVEA</sequence>